<feature type="transmembrane region" description="Helical" evidence="1">
    <location>
        <begin position="51"/>
        <end position="75"/>
    </location>
</feature>
<keyword evidence="1" id="KW-0472">Membrane</keyword>
<feature type="transmembrane region" description="Helical" evidence="1">
    <location>
        <begin position="26"/>
        <end position="44"/>
    </location>
</feature>
<protein>
    <submittedName>
        <fullName evidence="2">Uncharacterized protein</fullName>
    </submittedName>
</protein>
<dbReference type="RefSeq" id="WP_219001582.1">
    <property type="nucleotide sequence ID" value="NZ_CP079194.1"/>
</dbReference>
<evidence type="ECO:0000313" key="2">
    <source>
        <dbReference type="EMBL" id="QXT39181.1"/>
    </source>
</evidence>
<gene>
    <name evidence="2" type="ORF">KYE46_14805</name>
</gene>
<organism evidence="2 3">
    <name type="scientific">Gymnodinialimonas ceratoperidinii</name>
    <dbReference type="NCBI Taxonomy" id="2856823"/>
    <lineage>
        <taxon>Bacteria</taxon>
        <taxon>Pseudomonadati</taxon>
        <taxon>Pseudomonadota</taxon>
        <taxon>Alphaproteobacteria</taxon>
        <taxon>Rhodobacterales</taxon>
        <taxon>Paracoccaceae</taxon>
        <taxon>Gymnodinialimonas</taxon>
    </lineage>
</organism>
<accession>A0A8F6TWU9</accession>
<name>A0A8F6TWU9_9RHOB</name>
<sequence>MAVIYLTFAVFGAALGYGQWGVGGAILGAVLGGMIASGVAIVLNTPERMEAAIYIVLALLFLTLLVWLIITFWGVRL</sequence>
<reference evidence="2 3" key="1">
    <citation type="submission" date="2021-07" db="EMBL/GenBank/DDBJ databases">
        <title>A novel Jannaschia species isolated from marine dinoflagellate Ceratoperidinium margalefii.</title>
        <authorList>
            <person name="Jiang Y."/>
            <person name="Li Z."/>
        </authorList>
    </citation>
    <scope>NUCLEOTIDE SEQUENCE [LARGE SCALE GENOMIC DNA]</scope>
    <source>
        <strain evidence="2 3">J12C1-MA-4</strain>
    </source>
</reference>
<evidence type="ECO:0000256" key="1">
    <source>
        <dbReference type="SAM" id="Phobius"/>
    </source>
</evidence>
<dbReference type="Proteomes" id="UP000825009">
    <property type="component" value="Chromosome"/>
</dbReference>
<dbReference type="KEGG" id="gce:KYE46_14805"/>
<dbReference type="AlphaFoldDB" id="A0A8F6TWU9"/>
<keyword evidence="1" id="KW-0812">Transmembrane</keyword>
<proteinExistence type="predicted"/>
<keyword evidence="3" id="KW-1185">Reference proteome</keyword>
<keyword evidence="1" id="KW-1133">Transmembrane helix</keyword>
<evidence type="ECO:0000313" key="3">
    <source>
        <dbReference type="Proteomes" id="UP000825009"/>
    </source>
</evidence>
<dbReference type="EMBL" id="CP079194">
    <property type="protein sequence ID" value="QXT39181.1"/>
    <property type="molecule type" value="Genomic_DNA"/>
</dbReference>